<protein>
    <submittedName>
        <fullName evidence="1">Uncharacterized protein</fullName>
    </submittedName>
</protein>
<organism evidence="1 2">
    <name type="scientific">Candidatus Flavonifractor merdigallinarum</name>
    <dbReference type="NCBI Taxonomy" id="2838589"/>
    <lineage>
        <taxon>Bacteria</taxon>
        <taxon>Bacillati</taxon>
        <taxon>Bacillota</taxon>
        <taxon>Clostridia</taxon>
        <taxon>Eubacteriales</taxon>
        <taxon>Oscillospiraceae</taxon>
        <taxon>Flavonifractor</taxon>
    </lineage>
</organism>
<dbReference type="AlphaFoldDB" id="A0A9D1YAA6"/>
<proteinExistence type="predicted"/>
<comment type="caution">
    <text evidence="1">The sequence shown here is derived from an EMBL/GenBank/DDBJ whole genome shotgun (WGS) entry which is preliminary data.</text>
</comment>
<sequence>MATIFAATSLQLDADKKKELLDELDKSITTMFKTYSLYYTPVPAENVSPDAKDQMTYFVFVPPYMEVERRRQFIKLLTDTTVRVVGYKGPMKVIVIYKYHDDEACGVDGVLRADAKAAAAKKD</sequence>
<evidence type="ECO:0000313" key="2">
    <source>
        <dbReference type="Proteomes" id="UP000823868"/>
    </source>
</evidence>
<reference evidence="1" key="1">
    <citation type="journal article" date="2021" name="PeerJ">
        <title>Extensive microbial diversity within the chicken gut microbiome revealed by metagenomics and culture.</title>
        <authorList>
            <person name="Gilroy R."/>
            <person name="Ravi A."/>
            <person name="Getino M."/>
            <person name="Pursley I."/>
            <person name="Horton D.L."/>
            <person name="Alikhan N.F."/>
            <person name="Baker D."/>
            <person name="Gharbi K."/>
            <person name="Hall N."/>
            <person name="Watson M."/>
            <person name="Adriaenssens E.M."/>
            <person name="Foster-Nyarko E."/>
            <person name="Jarju S."/>
            <person name="Secka A."/>
            <person name="Antonio M."/>
            <person name="Oren A."/>
            <person name="Chaudhuri R.R."/>
            <person name="La Ragione R."/>
            <person name="Hildebrand F."/>
            <person name="Pallen M.J."/>
        </authorList>
    </citation>
    <scope>NUCLEOTIDE SEQUENCE</scope>
    <source>
        <strain evidence="1">ChiBcec16_6824</strain>
    </source>
</reference>
<reference evidence="1" key="2">
    <citation type="submission" date="2021-04" db="EMBL/GenBank/DDBJ databases">
        <authorList>
            <person name="Gilroy R."/>
        </authorList>
    </citation>
    <scope>NUCLEOTIDE SEQUENCE</scope>
    <source>
        <strain evidence="1">ChiBcec16_6824</strain>
    </source>
</reference>
<dbReference type="Gene3D" id="3.30.429.10">
    <property type="entry name" value="Macrophage Migration Inhibitory Factor"/>
    <property type="match status" value="1"/>
</dbReference>
<dbReference type="EMBL" id="DXDX01000176">
    <property type="protein sequence ID" value="HIY22168.1"/>
    <property type="molecule type" value="Genomic_DNA"/>
</dbReference>
<dbReference type="InterPro" id="IPR014347">
    <property type="entry name" value="Tautomerase/MIF_sf"/>
</dbReference>
<accession>A0A9D1YAA6</accession>
<dbReference type="Proteomes" id="UP000823868">
    <property type="component" value="Unassembled WGS sequence"/>
</dbReference>
<gene>
    <name evidence="1" type="ORF">H9841_09765</name>
</gene>
<name>A0A9D1YAA6_9FIRM</name>
<evidence type="ECO:0000313" key="1">
    <source>
        <dbReference type="EMBL" id="HIY22168.1"/>
    </source>
</evidence>